<feature type="domain" description="Oxidoreductase N-terminal" evidence="5">
    <location>
        <begin position="160"/>
        <end position="270"/>
    </location>
</feature>
<dbReference type="SUPFAM" id="SSF50129">
    <property type="entry name" value="GroES-like"/>
    <property type="match status" value="1"/>
</dbReference>
<sequence>MTTPSKDEESLQKALEFYLSEKRQTPDVKVLKIARRFNVDYQRLQRRVHGVGARSTRKGPGRLLTDAQEATLIEHINNYCQPGTQPTPQMIKAAANAILASAHTDTSSPPPVVSKMWPYRFMSSRKQFFKNRSFEEFRRGEVEDAHPLTTSSVGLPTQLRRWTLRGRTSVAGDKPTFAVDISETPQLKPGQVLLKTLYLGNNSDIQRQVAPLPKFQHPYTPFTQLGDTIEVMGIARVIASRSPHVPVDSIVTGPTGWTNYSVHDTKNVSVVEPIPDLPGTHFLGAFGLPGFTAYYVLTEIVKATRKDAIVVSDAAGPVGKIVVQVAKKMIGCRRVIGIAESEEICRFVEILGADVCVDYAASSFNEELAKETEGFVEIYFETDGGNTLDVMLTRLAKFGRVAAVSTSHPCFGSDNTGLRNFSEVVYRRLQIFGFLSTDSIDRLPEVRGILVEAWRRGTLRVEDSGKEQKVVDVNFDDIPKTWTKLVEGANKRTGDVIIKLKD</sequence>
<dbReference type="InterPro" id="IPR011032">
    <property type="entry name" value="GroES-like_sf"/>
</dbReference>
<evidence type="ECO:0000313" key="7">
    <source>
        <dbReference type="Proteomes" id="UP001610334"/>
    </source>
</evidence>
<protein>
    <submittedName>
        <fullName evidence="6">Uncharacterized protein</fullName>
    </submittedName>
</protein>
<dbReference type="Proteomes" id="UP001610334">
    <property type="component" value="Unassembled WGS sequence"/>
</dbReference>
<dbReference type="Pfam" id="PF16884">
    <property type="entry name" value="ADH_N_2"/>
    <property type="match status" value="1"/>
</dbReference>
<organism evidence="6 7">
    <name type="scientific">Aspergillus granulosus</name>
    <dbReference type="NCBI Taxonomy" id="176169"/>
    <lineage>
        <taxon>Eukaryota</taxon>
        <taxon>Fungi</taxon>
        <taxon>Dikarya</taxon>
        <taxon>Ascomycota</taxon>
        <taxon>Pezizomycotina</taxon>
        <taxon>Eurotiomycetes</taxon>
        <taxon>Eurotiomycetidae</taxon>
        <taxon>Eurotiales</taxon>
        <taxon>Aspergillaceae</taxon>
        <taxon>Aspergillus</taxon>
        <taxon>Aspergillus subgen. Nidulantes</taxon>
    </lineage>
</organism>
<evidence type="ECO:0000259" key="4">
    <source>
        <dbReference type="Pfam" id="PF03221"/>
    </source>
</evidence>
<dbReference type="CDD" id="cd05288">
    <property type="entry name" value="PGDH"/>
    <property type="match status" value="1"/>
</dbReference>
<dbReference type="InterPro" id="IPR013149">
    <property type="entry name" value="ADH-like_C"/>
</dbReference>
<dbReference type="InterPro" id="IPR041694">
    <property type="entry name" value="ADH_N_2"/>
</dbReference>
<dbReference type="Gene3D" id="3.40.50.720">
    <property type="entry name" value="NAD(P)-binding Rossmann-like Domain"/>
    <property type="match status" value="1"/>
</dbReference>
<dbReference type="InterPro" id="IPR045010">
    <property type="entry name" value="MDR_fam"/>
</dbReference>
<keyword evidence="1" id="KW-0560">Oxidoreductase</keyword>
<comment type="caution">
    <text evidence="6">The sequence shown here is derived from an EMBL/GenBank/DDBJ whole genome shotgun (WGS) entry which is preliminary data.</text>
</comment>
<dbReference type="InterPro" id="IPR006600">
    <property type="entry name" value="HTH_CenpB_DNA-bd_dom"/>
</dbReference>
<dbReference type="SUPFAM" id="SSF51735">
    <property type="entry name" value="NAD(P)-binding Rossmann-fold domains"/>
    <property type="match status" value="1"/>
</dbReference>
<proteinExistence type="predicted"/>
<evidence type="ECO:0000256" key="1">
    <source>
        <dbReference type="ARBA" id="ARBA00023002"/>
    </source>
</evidence>
<dbReference type="Pfam" id="PF00107">
    <property type="entry name" value="ADH_zinc_N"/>
    <property type="match status" value="1"/>
</dbReference>
<dbReference type="PANTHER" id="PTHR43205">
    <property type="entry name" value="PROSTAGLANDIN REDUCTASE"/>
    <property type="match status" value="1"/>
</dbReference>
<dbReference type="Gene3D" id="3.90.180.10">
    <property type="entry name" value="Medium-chain alcohol dehydrogenases, catalytic domain"/>
    <property type="match status" value="1"/>
</dbReference>
<keyword evidence="2" id="KW-0238">DNA-binding</keyword>
<name>A0ABR4HP20_9EURO</name>
<evidence type="ECO:0000313" key="6">
    <source>
        <dbReference type="EMBL" id="KAL2816477.1"/>
    </source>
</evidence>
<dbReference type="PANTHER" id="PTHR43205:SF19">
    <property type="entry name" value="ENOYL REDUCTASE (ER) DOMAIN-CONTAINING PROTEIN"/>
    <property type="match status" value="1"/>
</dbReference>
<evidence type="ECO:0000259" key="3">
    <source>
        <dbReference type="Pfam" id="PF00107"/>
    </source>
</evidence>
<reference evidence="6 7" key="1">
    <citation type="submission" date="2024-07" db="EMBL/GenBank/DDBJ databases">
        <title>Section-level genome sequencing and comparative genomics of Aspergillus sections Usti and Cavernicolus.</title>
        <authorList>
            <consortium name="Lawrence Berkeley National Laboratory"/>
            <person name="Nybo J.L."/>
            <person name="Vesth T.C."/>
            <person name="Theobald S."/>
            <person name="Frisvad J.C."/>
            <person name="Larsen T.O."/>
            <person name="Kjaerboelling I."/>
            <person name="Rothschild-Mancinelli K."/>
            <person name="Lyhne E.K."/>
            <person name="Kogle M.E."/>
            <person name="Barry K."/>
            <person name="Clum A."/>
            <person name="Na H."/>
            <person name="Ledsgaard L."/>
            <person name="Lin J."/>
            <person name="Lipzen A."/>
            <person name="Kuo A."/>
            <person name="Riley R."/>
            <person name="Mondo S."/>
            <person name="Labutti K."/>
            <person name="Haridas S."/>
            <person name="Pangalinan J."/>
            <person name="Salamov A.A."/>
            <person name="Simmons B.A."/>
            <person name="Magnuson J.K."/>
            <person name="Chen J."/>
            <person name="Drula E."/>
            <person name="Henrissat B."/>
            <person name="Wiebenga A."/>
            <person name="Lubbers R.J."/>
            <person name="Gomes A.C."/>
            <person name="Makela M.R."/>
            <person name="Stajich J."/>
            <person name="Grigoriev I.V."/>
            <person name="Mortensen U.H."/>
            <person name="De Vries R.P."/>
            <person name="Baker S.E."/>
            <person name="Andersen M.R."/>
        </authorList>
    </citation>
    <scope>NUCLEOTIDE SEQUENCE [LARGE SCALE GENOMIC DNA]</scope>
    <source>
        <strain evidence="6 7">CBS 588.65</strain>
    </source>
</reference>
<dbReference type="InterPro" id="IPR036291">
    <property type="entry name" value="NAD(P)-bd_dom_sf"/>
</dbReference>
<feature type="domain" description="Alcohol dehydrogenase-like C-terminal" evidence="3">
    <location>
        <begin position="317"/>
        <end position="445"/>
    </location>
</feature>
<evidence type="ECO:0000259" key="5">
    <source>
        <dbReference type="Pfam" id="PF16884"/>
    </source>
</evidence>
<keyword evidence="7" id="KW-1185">Reference proteome</keyword>
<dbReference type="Pfam" id="PF03221">
    <property type="entry name" value="HTH_Tnp_Tc5"/>
    <property type="match status" value="1"/>
</dbReference>
<dbReference type="EMBL" id="JBFXLT010000022">
    <property type="protein sequence ID" value="KAL2816477.1"/>
    <property type="molecule type" value="Genomic_DNA"/>
</dbReference>
<gene>
    <name evidence="6" type="ORF">BJX63DRAFT_387422</name>
</gene>
<evidence type="ECO:0000256" key="2">
    <source>
        <dbReference type="ARBA" id="ARBA00023125"/>
    </source>
</evidence>
<feature type="domain" description="HTH CENPB-type" evidence="4">
    <location>
        <begin position="66"/>
        <end position="123"/>
    </location>
</feature>
<accession>A0ABR4HP20</accession>